<dbReference type="Pfam" id="PF00456">
    <property type="entry name" value="Transketolase_N"/>
    <property type="match status" value="1"/>
</dbReference>
<feature type="compositionally biased region" description="Polar residues" evidence="1">
    <location>
        <begin position="1"/>
        <end position="20"/>
    </location>
</feature>
<gene>
    <name evidence="3" type="ORF">GCM10009850_007420</name>
</gene>
<protein>
    <submittedName>
        <fullName evidence="3">Transketolase</fullName>
    </submittedName>
</protein>
<evidence type="ECO:0000313" key="4">
    <source>
        <dbReference type="Proteomes" id="UP001499843"/>
    </source>
</evidence>
<dbReference type="SUPFAM" id="SSF52518">
    <property type="entry name" value="Thiamin diphosphate-binding fold (THDP-binding)"/>
    <property type="match status" value="1"/>
</dbReference>
<organism evidence="3 4">
    <name type="scientific">Nonomuraea monospora</name>
    <dbReference type="NCBI Taxonomy" id="568818"/>
    <lineage>
        <taxon>Bacteria</taxon>
        <taxon>Bacillati</taxon>
        <taxon>Actinomycetota</taxon>
        <taxon>Actinomycetes</taxon>
        <taxon>Streptosporangiales</taxon>
        <taxon>Streptosporangiaceae</taxon>
        <taxon>Nonomuraea</taxon>
    </lineage>
</organism>
<dbReference type="PANTHER" id="PTHR47514">
    <property type="entry name" value="TRANSKETOLASE N-TERMINAL SECTION-RELATED"/>
    <property type="match status" value="1"/>
</dbReference>
<dbReference type="CDD" id="cd02012">
    <property type="entry name" value="TPP_TK"/>
    <property type="match status" value="1"/>
</dbReference>
<dbReference type="PANTHER" id="PTHR47514:SF2">
    <property type="entry name" value="TRANSKETOLASE"/>
    <property type="match status" value="1"/>
</dbReference>
<comment type="caution">
    <text evidence="3">The sequence shown here is derived from an EMBL/GenBank/DDBJ whole genome shotgun (WGS) entry which is preliminary data.</text>
</comment>
<dbReference type="Gene3D" id="3.40.50.970">
    <property type="match status" value="1"/>
</dbReference>
<feature type="domain" description="Transketolase N-terminal" evidence="2">
    <location>
        <begin position="64"/>
        <end position="306"/>
    </location>
</feature>
<dbReference type="EMBL" id="BAAAQX010000002">
    <property type="protein sequence ID" value="GAA2205188.1"/>
    <property type="molecule type" value="Genomic_DNA"/>
</dbReference>
<evidence type="ECO:0000313" key="3">
    <source>
        <dbReference type="EMBL" id="GAA2205188.1"/>
    </source>
</evidence>
<accession>A0ABN3C7E2</accession>
<dbReference type="InterPro" id="IPR005474">
    <property type="entry name" value="Transketolase_N"/>
</dbReference>
<sequence length="323" mass="33784">MRPGETTGSLSRPGETTATITAAPPVGGHGGLLPDHDAIAEWRRLRERLAHAGRDTAAVTLAAMAGGIRRTVISTIAGAGLGHAGGDLSVTDILTTLYGAVLRVDPADPAWPDRDRLILSKGHCSVALYTTLATCGFFPAERLSTFAAPLSPLNGHPSRRSVPGVETSTGPLGHGLPVGVGIAVGLRLRGSAARTVVVLGDGELQEGSNWEAAMAAGHRGLTSLTAVIDRNGLQQGARTSATNELEPLADKWRAFGWEAVEVDGHDHLALLDAVTAPHAAGRPRCVIARTVKGRGVSFMEDRVEWHHQVPDAGQARTALEELR</sequence>
<evidence type="ECO:0000259" key="2">
    <source>
        <dbReference type="Pfam" id="PF00456"/>
    </source>
</evidence>
<dbReference type="InterPro" id="IPR029061">
    <property type="entry name" value="THDP-binding"/>
</dbReference>
<feature type="region of interest" description="Disordered" evidence="1">
    <location>
        <begin position="1"/>
        <end position="33"/>
    </location>
</feature>
<evidence type="ECO:0000256" key="1">
    <source>
        <dbReference type="SAM" id="MobiDB-lite"/>
    </source>
</evidence>
<name>A0ABN3C7E2_9ACTN</name>
<reference evidence="3 4" key="1">
    <citation type="journal article" date="2019" name="Int. J. Syst. Evol. Microbiol.">
        <title>The Global Catalogue of Microorganisms (GCM) 10K type strain sequencing project: providing services to taxonomists for standard genome sequencing and annotation.</title>
        <authorList>
            <consortium name="The Broad Institute Genomics Platform"/>
            <consortium name="The Broad Institute Genome Sequencing Center for Infectious Disease"/>
            <person name="Wu L."/>
            <person name="Ma J."/>
        </authorList>
    </citation>
    <scope>NUCLEOTIDE SEQUENCE [LARGE SCALE GENOMIC DNA]</scope>
    <source>
        <strain evidence="3 4">JCM 16114</strain>
    </source>
</reference>
<keyword evidence="4" id="KW-1185">Reference proteome</keyword>
<dbReference type="Proteomes" id="UP001499843">
    <property type="component" value="Unassembled WGS sequence"/>
</dbReference>
<proteinExistence type="predicted"/>